<feature type="transmembrane region" description="Helical" evidence="1">
    <location>
        <begin position="79"/>
        <end position="97"/>
    </location>
</feature>
<dbReference type="AlphaFoldDB" id="A0A4R1HBY2"/>
<dbReference type="InterPro" id="IPR007065">
    <property type="entry name" value="HPP"/>
</dbReference>
<feature type="transmembrane region" description="Helical" evidence="1">
    <location>
        <begin position="103"/>
        <end position="120"/>
    </location>
</feature>
<feature type="domain" description="HPP transmembrane region" evidence="2">
    <location>
        <begin position="25"/>
        <end position="172"/>
    </location>
</feature>
<sequence>MRRETRTNRKHTFLNGLLFRHQPGQPLSVVVKAGLGGLLAIGAVAWLSHVTGNPLLMAPFGATCVLLFSVPNSPLSQPANVIGGHLVSTAIGLLLHMMLPVEWWSLGLAVGLAIAAMAVLRVTHPPAGADPLVVFFDNPGWVYLGFPVAFGGLALIMIAWLFHRLPPSVVYPTTKQG</sequence>
<reference evidence="3 4" key="1">
    <citation type="submission" date="2019-03" db="EMBL/GenBank/DDBJ databases">
        <title>Genomic Encyclopedia of Type Strains, Phase IV (KMG-IV): sequencing the most valuable type-strain genomes for metagenomic binning, comparative biology and taxonomic classification.</title>
        <authorList>
            <person name="Goeker M."/>
        </authorList>
    </citation>
    <scope>NUCLEOTIDE SEQUENCE [LARGE SCALE GENOMIC DNA]</scope>
    <source>
        <strain evidence="3 4">DSM 19610</strain>
    </source>
</reference>
<keyword evidence="1" id="KW-0472">Membrane</keyword>
<protein>
    <submittedName>
        <fullName evidence="3">HPP family protein</fullName>
    </submittedName>
</protein>
<proteinExistence type="predicted"/>
<dbReference type="RefSeq" id="WP_132971548.1">
    <property type="nucleotide sequence ID" value="NZ_SMFX01000001.1"/>
</dbReference>
<keyword evidence="1" id="KW-1133">Transmembrane helix</keyword>
<evidence type="ECO:0000313" key="4">
    <source>
        <dbReference type="Proteomes" id="UP000295707"/>
    </source>
</evidence>
<dbReference type="Pfam" id="PF04982">
    <property type="entry name" value="TM_HPP"/>
    <property type="match status" value="1"/>
</dbReference>
<evidence type="ECO:0000313" key="3">
    <source>
        <dbReference type="EMBL" id="TCK17690.1"/>
    </source>
</evidence>
<keyword evidence="1" id="KW-0812">Transmembrane</keyword>
<gene>
    <name evidence="3" type="ORF">DFR30_0930</name>
</gene>
<evidence type="ECO:0000259" key="2">
    <source>
        <dbReference type="Pfam" id="PF04982"/>
    </source>
</evidence>
<comment type="caution">
    <text evidence="3">The sequence shown here is derived from an EMBL/GenBank/DDBJ whole genome shotgun (WGS) entry which is preliminary data.</text>
</comment>
<feature type="transmembrane region" description="Helical" evidence="1">
    <location>
        <begin position="29"/>
        <end position="48"/>
    </location>
</feature>
<name>A0A4R1HBY2_9GAMM</name>
<feature type="transmembrane region" description="Helical" evidence="1">
    <location>
        <begin position="141"/>
        <end position="162"/>
    </location>
</feature>
<dbReference type="PANTHER" id="PTHR33741">
    <property type="entry name" value="TRANSMEMBRANE PROTEIN DDB_G0269096-RELATED"/>
    <property type="match status" value="1"/>
</dbReference>
<dbReference type="InterPro" id="IPR058581">
    <property type="entry name" value="TM_HPP"/>
</dbReference>
<accession>A0A4R1HBY2</accession>
<dbReference type="Proteomes" id="UP000295707">
    <property type="component" value="Unassembled WGS sequence"/>
</dbReference>
<dbReference type="PANTHER" id="PTHR33741:SF5">
    <property type="entry name" value="TRANSMEMBRANE PROTEIN DDB_G0269096-RELATED"/>
    <property type="match status" value="1"/>
</dbReference>
<keyword evidence="4" id="KW-1185">Reference proteome</keyword>
<organism evidence="3 4">
    <name type="scientific">Thiogranum longum</name>
    <dbReference type="NCBI Taxonomy" id="1537524"/>
    <lineage>
        <taxon>Bacteria</taxon>
        <taxon>Pseudomonadati</taxon>
        <taxon>Pseudomonadota</taxon>
        <taxon>Gammaproteobacteria</taxon>
        <taxon>Chromatiales</taxon>
        <taxon>Ectothiorhodospiraceae</taxon>
        <taxon>Thiogranum</taxon>
    </lineage>
</organism>
<evidence type="ECO:0000256" key="1">
    <source>
        <dbReference type="SAM" id="Phobius"/>
    </source>
</evidence>
<dbReference type="EMBL" id="SMFX01000001">
    <property type="protein sequence ID" value="TCK17690.1"/>
    <property type="molecule type" value="Genomic_DNA"/>
</dbReference>
<dbReference type="OrthoDB" id="9811720at2"/>